<keyword evidence="1" id="KW-0812">Transmembrane</keyword>
<reference evidence="2 3" key="1">
    <citation type="submission" date="2017-06" db="EMBL/GenBank/DDBJ databases">
        <title>Whole Genome Sequences of Colwellia marinimaniae MTCD1.</title>
        <authorList>
            <person name="Kusumoto H."/>
            <person name="Inoue M."/>
            <person name="Tanikawa K."/>
            <person name="Maeji H."/>
            <person name="Cameron J.H."/>
            <person name="Bartlett D.H."/>
        </authorList>
    </citation>
    <scope>NUCLEOTIDE SEQUENCE [LARGE SCALE GENOMIC DNA]</scope>
    <source>
        <strain evidence="2 3">MTCD1</strain>
    </source>
</reference>
<keyword evidence="1" id="KW-1133">Transmembrane helix</keyword>
<dbReference type="PANTHER" id="PTHR28008">
    <property type="entry name" value="DOMAIN PROTEIN, PUTATIVE (AFU_ORTHOLOGUE AFUA_3G10980)-RELATED"/>
    <property type="match status" value="1"/>
</dbReference>
<evidence type="ECO:0000313" key="2">
    <source>
        <dbReference type="EMBL" id="GAW97447.1"/>
    </source>
</evidence>
<dbReference type="EMBL" id="BDQM01000034">
    <property type="protein sequence ID" value="GAW97447.1"/>
    <property type="molecule type" value="Genomic_DNA"/>
</dbReference>
<dbReference type="PANTHER" id="PTHR28008:SF1">
    <property type="entry name" value="DOMAIN PROTEIN, PUTATIVE (AFU_ORTHOLOGUE AFUA_3G10980)-RELATED"/>
    <property type="match status" value="1"/>
</dbReference>
<evidence type="ECO:0008006" key="4">
    <source>
        <dbReference type="Google" id="ProtNLM"/>
    </source>
</evidence>
<evidence type="ECO:0000256" key="1">
    <source>
        <dbReference type="SAM" id="Phobius"/>
    </source>
</evidence>
<feature type="transmembrane region" description="Helical" evidence="1">
    <location>
        <begin position="7"/>
        <end position="28"/>
    </location>
</feature>
<sequence length="141" mass="16129">MSHLLKTLIPLAAVAFFGFILWVIYLANTGQNSVFFQLVARIPYGDKFGHFFLFGLLTLATNIAFRFKSFPLFSRELFLGSILVFIFVVIEEFSQYFIPHRTFDLIDLSADFIGIAFFSVVTSYLNKMTLKSKNSLSNDIK</sequence>
<proteinExistence type="predicted"/>
<dbReference type="Proteomes" id="UP000197068">
    <property type="component" value="Unassembled WGS sequence"/>
</dbReference>
<keyword evidence="1" id="KW-0472">Membrane</keyword>
<dbReference type="RefSeq" id="WP_057180675.1">
    <property type="nucleotide sequence ID" value="NZ_BDQM01000034.1"/>
</dbReference>
<keyword evidence="3" id="KW-1185">Reference proteome</keyword>
<protein>
    <recommendedName>
        <fullName evidence="4">Trypsin</fullName>
    </recommendedName>
</protein>
<organism evidence="2 3">
    <name type="scientific">Colwellia marinimaniae</name>
    <dbReference type="NCBI Taxonomy" id="1513592"/>
    <lineage>
        <taxon>Bacteria</taxon>
        <taxon>Pseudomonadati</taxon>
        <taxon>Pseudomonadota</taxon>
        <taxon>Gammaproteobacteria</taxon>
        <taxon>Alteromonadales</taxon>
        <taxon>Colwelliaceae</taxon>
        <taxon>Colwellia</taxon>
    </lineage>
</organism>
<comment type="caution">
    <text evidence="2">The sequence shown here is derived from an EMBL/GenBank/DDBJ whole genome shotgun (WGS) entry which is preliminary data.</text>
</comment>
<accession>A0ABQ0MYW2</accession>
<dbReference type="NCBIfam" id="NF037970">
    <property type="entry name" value="vanZ_1"/>
    <property type="match status" value="1"/>
</dbReference>
<feature type="transmembrane region" description="Helical" evidence="1">
    <location>
        <begin position="48"/>
        <end position="65"/>
    </location>
</feature>
<feature type="transmembrane region" description="Helical" evidence="1">
    <location>
        <begin position="105"/>
        <end position="125"/>
    </location>
</feature>
<name>A0ABQ0MYW2_9GAMM</name>
<gene>
    <name evidence="2" type="ORF">MTCD1_03074</name>
</gene>
<feature type="transmembrane region" description="Helical" evidence="1">
    <location>
        <begin position="77"/>
        <end position="99"/>
    </location>
</feature>
<evidence type="ECO:0000313" key="3">
    <source>
        <dbReference type="Proteomes" id="UP000197068"/>
    </source>
</evidence>